<evidence type="ECO:0000313" key="3">
    <source>
        <dbReference type="Proteomes" id="UP001206925"/>
    </source>
</evidence>
<keyword evidence="1" id="KW-0472">Membrane</keyword>
<keyword evidence="3" id="KW-1185">Reference proteome</keyword>
<reference evidence="2" key="1">
    <citation type="submission" date="2022-06" db="EMBL/GenBank/DDBJ databases">
        <title>Uncovering the hologenomic basis of an extraordinary plant invasion.</title>
        <authorList>
            <person name="Bieker V.C."/>
            <person name="Martin M.D."/>
            <person name="Gilbert T."/>
            <person name="Hodgins K."/>
            <person name="Battlay P."/>
            <person name="Petersen B."/>
            <person name="Wilson J."/>
        </authorList>
    </citation>
    <scope>NUCLEOTIDE SEQUENCE</scope>
    <source>
        <strain evidence="2">AA19_3_7</strain>
        <tissue evidence="2">Leaf</tissue>
    </source>
</reference>
<accession>A0AAD5CQX4</accession>
<dbReference type="InterPro" id="IPR025886">
    <property type="entry name" value="PP2-like"/>
</dbReference>
<name>A0AAD5CQX4_AMBAR</name>
<proteinExistence type="predicted"/>
<gene>
    <name evidence="2" type="ORF">M8C21_024657</name>
</gene>
<organism evidence="2 3">
    <name type="scientific">Ambrosia artemisiifolia</name>
    <name type="common">Common ragweed</name>
    <dbReference type="NCBI Taxonomy" id="4212"/>
    <lineage>
        <taxon>Eukaryota</taxon>
        <taxon>Viridiplantae</taxon>
        <taxon>Streptophyta</taxon>
        <taxon>Embryophyta</taxon>
        <taxon>Tracheophyta</taxon>
        <taxon>Spermatophyta</taxon>
        <taxon>Magnoliopsida</taxon>
        <taxon>eudicotyledons</taxon>
        <taxon>Gunneridae</taxon>
        <taxon>Pentapetalae</taxon>
        <taxon>asterids</taxon>
        <taxon>campanulids</taxon>
        <taxon>Asterales</taxon>
        <taxon>Asteraceae</taxon>
        <taxon>Asteroideae</taxon>
        <taxon>Heliantheae alliance</taxon>
        <taxon>Heliantheae</taxon>
        <taxon>Ambrosia</taxon>
    </lineage>
</organism>
<evidence type="ECO:0000256" key="1">
    <source>
        <dbReference type="SAM" id="Phobius"/>
    </source>
</evidence>
<feature type="transmembrane region" description="Helical" evidence="1">
    <location>
        <begin position="256"/>
        <end position="275"/>
    </location>
</feature>
<keyword evidence="1" id="KW-1133">Transmembrane helix</keyword>
<evidence type="ECO:0000313" key="2">
    <source>
        <dbReference type="EMBL" id="KAI7746092.1"/>
    </source>
</evidence>
<comment type="caution">
    <text evidence="2">The sequence shown here is derived from an EMBL/GenBank/DDBJ whole genome shotgun (WGS) entry which is preliminary data.</text>
</comment>
<feature type="non-terminal residue" evidence="2">
    <location>
        <position position="1"/>
    </location>
</feature>
<dbReference type="AlphaFoldDB" id="A0AAD5CQX4"/>
<dbReference type="Proteomes" id="UP001206925">
    <property type="component" value="Unassembled WGS sequence"/>
</dbReference>
<sequence>MSKTPEFYSNVSNKDLYVMFSEGILLQDAKVCLSIGINGERSEMISATTFSYENNRLHKQRSIKKSRFQKVLRITDISNLQTHIKIKTQFLSPHVIYGAYLIFKFSDSRKISKKPMYVNLKYKLGSETLHAYFATWRDDEWLMIELCRLLPSKKDVDFEVLLESMSQHYCGRGAIYVEGIHFRAISNATLKVVRPEVYEKLTSAKRDFKAKSDSALQVSVDYDGNTQPECDEKVLYFELIVYVQESYNILIIRERMIIILMLFVIFLQDEFRGIYKLYKKYKKGKWPK</sequence>
<dbReference type="Pfam" id="PF14299">
    <property type="entry name" value="PP2"/>
    <property type="match status" value="1"/>
</dbReference>
<dbReference type="PANTHER" id="PTHR32278">
    <property type="entry name" value="F-BOX DOMAIN-CONTAINING PROTEIN"/>
    <property type="match status" value="1"/>
</dbReference>
<dbReference type="EMBL" id="JAMZMK010007046">
    <property type="protein sequence ID" value="KAI7746092.1"/>
    <property type="molecule type" value="Genomic_DNA"/>
</dbReference>
<keyword evidence="1" id="KW-0812">Transmembrane</keyword>
<dbReference type="PANTHER" id="PTHR32278:SF15">
    <property type="entry name" value="F-BOX PROTEIN PP2-B13-RELATED"/>
    <property type="match status" value="1"/>
</dbReference>
<protein>
    <submittedName>
        <fullName evidence="2">Uncharacterized protein</fullName>
    </submittedName>
</protein>